<organism evidence="5 6">
    <name type="scientific">Mya arenaria</name>
    <name type="common">Soft-shell clam</name>
    <dbReference type="NCBI Taxonomy" id="6604"/>
    <lineage>
        <taxon>Eukaryota</taxon>
        <taxon>Metazoa</taxon>
        <taxon>Spiralia</taxon>
        <taxon>Lophotrochozoa</taxon>
        <taxon>Mollusca</taxon>
        <taxon>Bivalvia</taxon>
        <taxon>Autobranchia</taxon>
        <taxon>Heteroconchia</taxon>
        <taxon>Euheterodonta</taxon>
        <taxon>Imparidentia</taxon>
        <taxon>Neoheterodontei</taxon>
        <taxon>Myida</taxon>
        <taxon>Myoidea</taxon>
        <taxon>Myidae</taxon>
        <taxon>Mya</taxon>
    </lineage>
</organism>
<dbReference type="PROSITE" id="PS50184">
    <property type="entry name" value="VWFC_2"/>
    <property type="match status" value="1"/>
</dbReference>
<proteinExistence type="predicted"/>
<protein>
    <recommendedName>
        <fullName evidence="4">VWFC domain-containing protein</fullName>
    </recommendedName>
</protein>
<dbReference type="EMBL" id="CP111024">
    <property type="protein sequence ID" value="WAR24408.1"/>
    <property type="molecule type" value="Genomic_DNA"/>
</dbReference>
<sequence>MVHVVREGCAPRTYRQVLQKRAGMCQQCCSGENCNRDLCKNTGSSLTQPPPTVVSSIPVVAQTTVAATPRPTIGNQITTTVTSDPYNLGGCHYKGHVYAKGQTWDEGCSFRCTCEDDRTGRYVCQDICPTYVHMPTDCHLQKPPAGECCEKPVCQTSHITFTNVTTVNYTSPVLITKCLYKNQTYAQAAVWRDGCDYECTCVDASRGYYRCTSLCYSWNLPAECHLADPAPGKCCKTPECPLPQGDPIRVEVCLESGRLTFEQFRRTVGEGSGQDGAVSGAHDPSVKFNLLRAAEVPDLAVIIFGDEDVLRFEIQMSHFVLVCVGKRAGNLDCVFQASLAVDDLFRVVKDGM</sequence>
<dbReference type="PANTHER" id="PTHR46698">
    <property type="entry name" value="CROSSVEINLESS 2"/>
    <property type="match status" value="1"/>
</dbReference>
<dbReference type="InterPro" id="IPR001007">
    <property type="entry name" value="VWF_dom"/>
</dbReference>
<evidence type="ECO:0000259" key="4">
    <source>
        <dbReference type="PROSITE" id="PS50184"/>
    </source>
</evidence>
<evidence type="ECO:0000256" key="3">
    <source>
        <dbReference type="ARBA" id="ARBA00022729"/>
    </source>
</evidence>
<evidence type="ECO:0000313" key="6">
    <source>
        <dbReference type="Proteomes" id="UP001164746"/>
    </source>
</evidence>
<comment type="subcellular location">
    <subcellularLocation>
        <location evidence="1">Secreted</location>
    </subcellularLocation>
</comment>
<keyword evidence="3" id="KW-0732">Signal</keyword>
<dbReference type="Proteomes" id="UP001164746">
    <property type="component" value="Chromosome 13"/>
</dbReference>
<dbReference type="InterPro" id="IPR052424">
    <property type="entry name" value="Kielin_Chordin-BMP_Reg"/>
</dbReference>
<reference evidence="5" key="1">
    <citation type="submission" date="2022-11" db="EMBL/GenBank/DDBJ databases">
        <title>Centuries of genome instability and evolution in soft-shell clam transmissible cancer (bioRxiv).</title>
        <authorList>
            <person name="Hart S.F.M."/>
            <person name="Yonemitsu M.A."/>
            <person name="Giersch R.M."/>
            <person name="Beal B.F."/>
            <person name="Arriagada G."/>
            <person name="Davis B.W."/>
            <person name="Ostrander E.A."/>
            <person name="Goff S.P."/>
            <person name="Metzger M.J."/>
        </authorList>
    </citation>
    <scope>NUCLEOTIDE SEQUENCE</scope>
    <source>
        <strain evidence="5">MELC-2E11</strain>
        <tissue evidence="5">Siphon/mantle</tissue>
    </source>
</reference>
<keyword evidence="2" id="KW-0964">Secreted</keyword>
<gene>
    <name evidence="5" type="ORF">MAR_038077</name>
</gene>
<dbReference type="SMART" id="SM00214">
    <property type="entry name" value="VWC"/>
    <property type="match status" value="2"/>
</dbReference>
<dbReference type="PANTHER" id="PTHR46698:SF3">
    <property type="entry name" value="TENECTIN ISOFORM 1-RELATED"/>
    <property type="match status" value="1"/>
</dbReference>
<dbReference type="PROSITE" id="PS01208">
    <property type="entry name" value="VWFC_1"/>
    <property type="match status" value="1"/>
</dbReference>
<evidence type="ECO:0000313" key="5">
    <source>
        <dbReference type="EMBL" id="WAR24408.1"/>
    </source>
</evidence>
<feature type="domain" description="VWFC" evidence="4">
    <location>
        <begin position="89"/>
        <end position="155"/>
    </location>
</feature>
<evidence type="ECO:0000256" key="2">
    <source>
        <dbReference type="ARBA" id="ARBA00022525"/>
    </source>
</evidence>
<keyword evidence="6" id="KW-1185">Reference proteome</keyword>
<evidence type="ECO:0000256" key="1">
    <source>
        <dbReference type="ARBA" id="ARBA00004613"/>
    </source>
</evidence>
<dbReference type="SUPFAM" id="SSF57603">
    <property type="entry name" value="FnI-like domain"/>
    <property type="match status" value="1"/>
</dbReference>
<accession>A0ABY7FQB2</accession>
<name>A0ABY7FQB2_MYAAR</name>